<dbReference type="InterPro" id="IPR017642">
    <property type="entry name" value="DNA_S_mod_DndB"/>
</dbReference>
<dbReference type="EMBL" id="PYHS01000001">
    <property type="protein sequence ID" value="PSR65867.1"/>
    <property type="molecule type" value="Genomic_DNA"/>
</dbReference>
<protein>
    <recommendedName>
        <fullName evidence="3">DGQHR domain-containing protein</fullName>
    </recommendedName>
</protein>
<name>A0A2T2ZDL6_9NOCA</name>
<evidence type="ECO:0008006" key="3">
    <source>
        <dbReference type="Google" id="ProtNLM"/>
    </source>
</evidence>
<gene>
    <name evidence="1" type="ORF">C8259_00295</name>
</gene>
<organism evidence="1 2">
    <name type="scientific">Nocardia nova</name>
    <dbReference type="NCBI Taxonomy" id="37330"/>
    <lineage>
        <taxon>Bacteria</taxon>
        <taxon>Bacillati</taxon>
        <taxon>Actinomycetota</taxon>
        <taxon>Actinomycetes</taxon>
        <taxon>Mycobacteriales</taxon>
        <taxon>Nocardiaceae</taxon>
        <taxon>Nocardia</taxon>
    </lineage>
</organism>
<dbReference type="RefSeq" id="WP_063023913.1">
    <property type="nucleotide sequence ID" value="NZ_PYHS01000001.1"/>
</dbReference>
<reference evidence="1 2" key="1">
    <citation type="submission" date="2018-02" db="EMBL/GenBank/DDBJ databases">
        <title>8 Nocardia nova and 1 Nocardia cyriacigeorgica strain used for evolution to TMP-SMX.</title>
        <authorList>
            <person name="Mehta H."/>
            <person name="Weng J."/>
            <person name="Shamoo Y."/>
        </authorList>
    </citation>
    <scope>NUCLEOTIDE SEQUENCE [LARGE SCALE GENOMIC DNA]</scope>
    <source>
        <strain evidence="1 2">ATCC 33727</strain>
    </source>
</reference>
<proteinExistence type="predicted"/>
<dbReference type="AlphaFoldDB" id="A0A2T2ZDL6"/>
<evidence type="ECO:0000313" key="1">
    <source>
        <dbReference type="EMBL" id="PSR65867.1"/>
    </source>
</evidence>
<dbReference type="Proteomes" id="UP000241647">
    <property type="component" value="Unassembled WGS sequence"/>
</dbReference>
<accession>A0A2T2ZDL6</accession>
<evidence type="ECO:0000313" key="2">
    <source>
        <dbReference type="Proteomes" id="UP000241647"/>
    </source>
</evidence>
<sequence length="480" mass="52894">MNDTTSQLLGAPDIDTAALASIGKTIRLQKVGILTHAGKMSKIVFSATFREIGEQLNFEQLLKRHDFDIDSSRPGNRDIAEAHWHKIAEFLQDSESERPFLGMLTIAMNPDQVTIEQITPVGEGADLVKFTIFEGAEHPVIEDGQHRNRAAVHAWRQVKDVDDPDDPRYAVRQRLAESSITIEMLLENETDVLSTIFVQMASTKPISPALVAVMDVTKIQNRLGKYVMNKSDLFRNRAGYLGTKAAKELAAQKGKEFEDLYRANAARDAAANLAGVGVKDRSPDQRERLLEEIITRRAKRDGGGESAAIEATGNEIVSIIDYAYRTLPGWREIATGRSDVKSFKSKYVHSTASGLTAIVTVLAAARACGVSTEFVIDVMAKVIPWKRDALRDAQDEDGNAAKVHEFFEGTLVVTKLDKDGMWTAGTAGARRDLYEEATRKIIRALASADARLKPLEQRDTLIAVGLESAARKPGRPRKTV</sequence>
<dbReference type="Pfam" id="PF14072">
    <property type="entry name" value="DndB"/>
    <property type="match status" value="1"/>
</dbReference>
<comment type="caution">
    <text evidence="1">The sequence shown here is derived from an EMBL/GenBank/DDBJ whole genome shotgun (WGS) entry which is preliminary data.</text>
</comment>